<dbReference type="InterPro" id="IPR021333">
    <property type="entry name" value="DUF2946"/>
</dbReference>
<feature type="transmembrane region" description="Helical" evidence="1">
    <location>
        <begin position="107"/>
        <end position="127"/>
    </location>
</feature>
<accession>A0ABW7IZ16</accession>
<organism evidence="2 3">
    <name type="scientific">Vibrio rumoiensis</name>
    <dbReference type="NCBI Taxonomy" id="76258"/>
    <lineage>
        <taxon>Bacteria</taxon>
        <taxon>Pseudomonadati</taxon>
        <taxon>Pseudomonadota</taxon>
        <taxon>Gammaproteobacteria</taxon>
        <taxon>Vibrionales</taxon>
        <taxon>Vibrionaceae</taxon>
        <taxon>Vibrio</taxon>
    </lineage>
</organism>
<dbReference type="Pfam" id="PF11162">
    <property type="entry name" value="DUF2946"/>
    <property type="match status" value="1"/>
</dbReference>
<dbReference type="EMBL" id="JBIHSN010000003">
    <property type="protein sequence ID" value="MFH0266907.1"/>
    <property type="molecule type" value="Genomic_DNA"/>
</dbReference>
<feature type="transmembrane region" description="Helical" evidence="1">
    <location>
        <begin position="31"/>
        <end position="54"/>
    </location>
</feature>
<keyword evidence="1" id="KW-1133">Transmembrane helix</keyword>
<sequence length="148" mass="16276">MLHLRLIFGRFFVMGVPAFSLVTMSFRRRVLYLPVVLILLIYLAPLVSMSVVLADRANTSHHMMVKMDGDAHSTHHSDHHSSTDSHHQHGWCGYCDLLATLSATHGALPLVVAAIFCLVAILTAVGVQSGRCLSYLFPTPRAPPVFSI</sequence>
<name>A0ABW7IZ16_9VIBR</name>
<feature type="transmembrane region" description="Helical" evidence="1">
    <location>
        <begin position="6"/>
        <end position="24"/>
    </location>
</feature>
<evidence type="ECO:0000313" key="2">
    <source>
        <dbReference type="EMBL" id="MFH0266907.1"/>
    </source>
</evidence>
<keyword evidence="1" id="KW-0472">Membrane</keyword>
<reference evidence="2 3" key="1">
    <citation type="submission" date="2024-10" db="EMBL/GenBank/DDBJ databases">
        <authorList>
            <person name="Yibar A."/>
            <person name="Saticioglu I.B."/>
            <person name="Duman M."/>
            <person name="Ajmi N."/>
            <person name="Gurler F."/>
            <person name="Ay H."/>
            <person name="Onuk E."/>
            <person name="Guler S."/>
            <person name="Romalde J.L."/>
        </authorList>
    </citation>
    <scope>NUCLEOTIDE SEQUENCE [LARGE SCALE GENOMIC DNA]</scope>
    <source>
        <strain evidence="2 3">14-MA-B</strain>
    </source>
</reference>
<comment type="caution">
    <text evidence="2">The sequence shown here is derived from an EMBL/GenBank/DDBJ whole genome shotgun (WGS) entry which is preliminary data.</text>
</comment>
<gene>
    <name evidence="2" type="ORF">ACGRQ9_15785</name>
</gene>
<dbReference type="Proteomes" id="UP001607151">
    <property type="component" value="Unassembled WGS sequence"/>
</dbReference>
<protein>
    <submittedName>
        <fullName evidence="2">DUF2946 family protein</fullName>
    </submittedName>
</protein>
<evidence type="ECO:0000313" key="3">
    <source>
        <dbReference type="Proteomes" id="UP001607151"/>
    </source>
</evidence>
<keyword evidence="1" id="KW-0812">Transmembrane</keyword>
<keyword evidence="3" id="KW-1185">Reference proteome</keyword>
<dbReference type="RefSeq" id="WP_394608503.1">
    <property type="nucleotide sequence ID" value="NZ_JBIHSJ010000004.1"/>
</dbReference>
<proteinExistence type="predicted"/>
<evidence type="ECO:0000256" key="1">
    <source>
        <dbReference type="SAM" id="Phobius"/>
    </source>
</evidence>